<feature type="chain" id="PRO_5020933540" description="Tripartite tricarboxylate transporter substrate binding protein" evidence="2">
    <location>
        <begin position="31"/>
        <end position="334"/>
    </location>
</feature>
<dbReference type="Gene3D" id="3.40.190.150">
    <property type="entry name" value="Bordetella uptake gene, domain 1"/>
    <property type="match status" value="1"/>
</dbReference>
<dbReference type="Pfam" id="PF03401">
    <property type="entry name" value="TctC"/>
    <property type="match status" value="1"/>
</dbReference>
<evidence type="ECO:0000256" key="1">
    <source>
        <dbReference type="ARBA" id="ARBA00006987"/>
    </source>
</evidence>
<dbReference type="Proteomes" id="UP000290849">
    <property type="component" value="Unassembled WGS sequence"/>
</dbReference>
<protein>
    <recommendedName>
        <fullName evidence="5">Tripartite tricarboxylate transporter substrate binding protein</fullName>
    </recommendedName>
</protein>
<comment type="similarity">
    <text evidence="1">Belongs to the UPF0065 (bug) family.</text>
</comment>
<dbReference type="Gene3D" id="3.40.190.10">
    <property type="entry name" value="Periplasmic binding protein-like II"/>
    <property type="match status" value="1"/>
</dbReference>
<organism evidence="3 4">
    <name type="scientific">Achromobacter aloeverae</name>
    <dbReference type="NCBI Taxonomy" id="1750518"/>
    <lineage>
        <taxon>Bacteria</taxon>
        <taxon>Pseudomonadati</taxon>
        <taxon>Pseudomonadota</taxon>
        <taxon>Betaproteobacteria</taxon>
        <taxon>Burkholderiales</taxon>
        <taxon>Alcaligenaceae</taxon>
        <taxon>Achromobacter</taxon>
    </lineage>
</organism>
<dbReference type="EMBL" id="PYAL01000001">
    <property type="protein sequence ID" value="RXN92687.1"/>
    <property type="molecule type" value="Genomic_DNA"/>
</dbReference>
<dbReference type="InterPro" id="IPR042100">
    <property type="entry name" value="Bug_dom1"/>
</dbReference>
<evidence type="ECO:0000313" key="4">
    <source>
        <dbReference type="Proteomes" id="UP000290849"/>
    </source>
</evidence>
<evidence type="ECO:0000256" key="2">
    <source>
        <dbReference type="SAM" id="SignalP"/>
    </source>
</evidence>
<keyword evidence="2" id="KW-0732">Signal</keyword>
<dbReference type="InterPro" id="IPR005064">
    <property type="entry name" value="BUG"/>
</dbReference>
<keyword evidence="4" id="KW-1185">Reference proteome</keyword>
<proteinExistence type="inferred from homology"/>
<reference evidence="3 4" key="1">
    <citation type="journal article" date="2017" name="Int. J. Syst. Evol. Microbiol.">
        <title>Achromobacter aloeverae sp. nov., isolated from the root of Aloe vera (L.) Burm.f.</title>
        <authorList>
            <person name="Kuncharoen N."/>
            <person name="Muramatsu Y."/>
            <person name="Shibata C."/>
            <person name="Kamakura Y."/>
            <person name="Nakagawa Y."/>
            <person name="Tanasupawat S."/>
        </authorList>
    </citation>
    <scope>NUCLEOTIDE SEQUENCE [LARGE SCALE GENOMIC DNA]</scope>
    <source>
        <strain evidence="3 4">AVA-1</strain>
    </source>
</reference>
<feature type="signal peptide" evidence="2">
    <location>
        <begin position="1"/>
        <end position="30"/>
    </location>
</feature>
<comment type="caution">
    <text evidence="3">The sequence shown here is derived from an EMBL/GenBank/DDBJ whole genome shotgun (WGS) entry which is preliminary data.</text>
</comment>
<dbReference type="PANTHER" id="PTHR42928:SF5">
    <property type="entry name" value="BLR1237 PROTEIN"/>
    <property type="match status" value="1"/>
</dbReference>
<dbReference type="PANTHER" id="PTHR42928">
    <property type="entry name" value="TRICARBOXYLATE-BINDING PROTEIN"/>
    <property type="match status" value="1"/>
</dbReference>
<dbReference type="PIRSF" id="PIRSF017082">
    <property type="entry name" value="YflP"/>
    <property type="match status" value="1"/>
</dbReference>
<gene>
    <name evidence="3" type="ORF">C7R54_02735</name>
</gene>
<accession>A0A4Q1HPC8</accession>
<evidence type="ECO:0008006" key="5">
    <source>
        <dbReference type="Google" id="ProtNLM"/>
    </source>
</evidence>
<dbReference type="AlphaFoldDB" id="A0A4Q1HPC8"/>
<sequence>MEKNMKIMKHLHRCIAALVAGSLAQGLAAAAPAAAFHPTRPVTLVVPYGAGGGTDVVGRLFAQKLGAMWRQPVVVENRAGANGAIGAAYVAKAAPDGTTLLLSVASIAINPYMMAKQLPYDTRTAFTPITTLAFPVVVMVASTKVQASDVQGFIAEARKNPDKFTFGSAETSTRMYGERLKDSEHFSMRHIPYKGSPQWMSDLISGQVDTGYASITSALPFLNEGKVKILGVASTHRSALVPQVPTFLEQGVKNLESHSWYGLFGPGKMPPDTVQAIYHDVKAVLADAEVQDKLRFLGADPGGETPARFSQRFQADMNEYEDLIKRLHLSEDAP</sequence>
<dbReference type="SUPFAM" id="SSF53850">
    <property type="entry name" value="Periplasmic binding protein-like II"/>
    <property type="match status" value="1"/>
</dbReference>
<evidence type="ECO:0000313" key="3">
    <source>
        <dbReference type="EMBL" id="RXN92687.1"/>
    </source>
</evidence>
<name>A0A4Q1HPC8_9BURK</name>